<dbReference type="EMBL" id="ABCK01000013">
    <property type="protein sequence ID" value="EDM26938.1"/>
    <property type="molecule type" value="Genomic_DNA"/>
</dbReference>
<dbReference type="InterPro" id="IPR050738">
    <property type="entry name" value="Sulfatase"/>
</dbReference>
<dbReference type="PANTHER" id="PTHR42693">
    <property type="entry name" value="ARYLSULFATASE FAMILY MEMBER"/>
    <property type="match status" value="1"/>
</dbReference>
<comment type="similarity">
    <text evidence="1">Belongs to the sulfatase family.</text>
</comment>
<evidence type="ECO:0000313" key="5">
    <source>
        <dbReference type="Proteomes" id="UP000004947"/>
    </source>
</evidence>
<evidence type="ECO:0000256" key="1">
    <source>
        <dbReference type="ARBA" id="ARBA00008779"/>
    </source>
</evidence>
<dbReference type="GO" id="GO:0004065">
    <property type="term" value="F:arylsulfatase activity"/>
    <property type="evidence" value="ECO:0007669"/>
    <property type="project" value="TreeGrafter"/>
</dbReference>
<dbReference type="InterPro" id="IPR017850">
    <property type="entry name" value="Alkaline_phosphatase_core_sf"/>
</dbReference>
<evidence type="ECO:0000259" key="3">
    <source>
        <dbReference type="Pfam" id="PF00884"/>
    </source>
</evidence>
<feature type="domain" description="Sulfatase N-terminal" evidence="3">
    <location>
        <begin position="25"/>
        <end position="350"/>
    </location>
</feature>
<comment type="caution">
    <text evidence="4">The sequence shown here is derived from an EMBL/GenBank/DDBJ whole genome shotgun (WGS) entry which is preliminary data.</text>
</comment>
<dbReference type="eggNOG" id="COG3119">
    <property type="taxonomic scope" value="Bacteria"/>
</dbReference>
<dbReference type="RefSeq" id="WP_007279428.1">
    <property type="nucleotide sequence ID" value="NZ_ABCK01000013.1"/>
</dbReference>
<feature type="chain" id="PRO_5002691281" evidence="2">
    <location>
        <begin position="23"/>
        <end position="630"/>
    </location>
</feature>
<dbReference type="PANTHER" id="PTHR42693:SF33">
    <property type="entry name" value="ARYLSULFATASE"/>
    <property type="match status" value="1"/>
</dbReference>
<feature type="signal peptide" evidence="2">
    <location>
        <begin position="1"/>
        <end position="22"/>
    </location>
</feature>
<protein>
    <submittedName>
        <fullName evidence="4">Sulfatase</fullName>
    </submittedName>
</protein>
<dbReference type="AlphaFoldDB" id="A6DNJ0"/>
<sequence>MISKKISLVVIFLSAFSLFAEAKPPNIIFMLADDLGYGDLSSYNPNAEGEAPNNTPIRTPTLDSMAKNGVRYTDFHSAAPICSPARRALLTARYPSRLGEWAEAYRGSPDGVVAKNDPTIAMWLKEAGYATAAYGKWNIGESKDVSWPGAHGFDDWLIIDHNTGYFQHKNANKDCEGRPMLFETGGERVTNLEGQYLTDIWTDKAIDFIQETKDQPFFIYLPWSIPHTPLQDPASDPSLAFDAGAKPKTVEGREVYVKMVEYLDSHIARIFKSLKEQGKYDNTLIIFTSDNGGMVSANCWPLKKTKQHLEEGGIRVPFLMQWPSKIKAGTVDQRAAIMMDASVTVLAAADAMKYVPKDRELDGVNLFANKEENREFGWRRRDWGWQGNYLRQEAYRSGDWKLIRSYQYLGNKKWSAEYKEELYKLSDDLGEKNNLKKSMPEKHAEMVKSFDEWKAQVVEQEPSFWPEHADQLGSGAPSQSKEMVIFDFKKGKGNSRLHKAQNKDKILDVKYGASGLSLTLMGGMTGVAPILYKNSAIDTQKYSKALLRMKVITQAGTDLGLAKIVVRHSEWKGKDVPFDFKADGQWHDYEVDLSQSSAWNSYTDQGRIGLLLPVVKTGQVKVEVDYLKLK</sequence>
<accession>A6DNJ0</accession>
<dbReference type="InterPro" id="IPR000917">
    <property type="entry name" value="Sulfatase_N"/>
</dbReference>
<dbReference type="Pfam" id="PF00884">
    <property type="entry name" value="Sulfatase"/>
    <property type="match status" value="1"/>
</dbReference>
<dbReference type="OrthoDB" id="5901192at2"/>
<dbReference type="SUPFAM" id="SSF53649">
    <property type="entry name" value="Alkaline phosphatase-like"/>
    <property type="match status" value="1"/>
</dbReference>
<gene>
    <name evidence="4" type="ORF">LNTAR_06819</name>
</gene>
<keyword evidence="2" id="KW-0732">Signal</keyword>
<proteinExistence type="inferred from homology"/>
<keyword evidence="5" id="KW-1185">Reference proteome</keyword>
<name>A6DNJ0_9BACT</name>
<dbReference type="Gene3D" id="3.30.1120.10">
    <property type="match status" value="1"/>
</dbReference>
<organism evidence="4 5">
    <name type="scientific">Lentisphaera araneosa HTCC2155</name>
    <dbReference type="NCBI Taxonomy" id="313628"/>
    <lineage>
        <taxon>Bacteria</taxon>
        <taxon>Pseudomonadati</taxon>
        <taxon>Lentisphaerota</taxon>
        <taxon>Lentisphaeria</taxon>
        <taxon>Lentisphaerales</taxon>
        <taxon>Lentisphaeraceae</taxon>
        <taxon>Lentisphaera</taxon>
    </lineage>
</organism>
<evidence type="ECO:0000313" key="4">
    <source>
        <dbReference type="EMBL" id="EDM26938.1"/>
    </source>
</evidence>
<dbReference type="Proteomes" id="UP000004947">
    <property type="component" value="Unassembled WGS sequence"/>
</dbReference>
<dbReference type="Gene3D" id="3.40.720.10">
    <property type="entry name" value="Alkaline Phosphatase, subunit A"/>
    <property type="match status" value="1"/>
</dbReference>
<evidence type="ECO:0000256" key="2">
    <source>
        <dbReference type="SAM" id="SignalP"/>
    </source>
</evidence>
<reference evidence="4 5" key="1">
    <citation type="journal article" date="2010" name="J. Bacteriol.">
        <title>Genome sequence of Lentisphaera araneosa HTCC2155T, the type species of the order Lentisphaerales in the phylum Lentisphaerae.</title>
        <authorList>
            <person name="Thrash J.C."/>
            <person name="Cho J.C."/>
            <person name="Vergin K.L."/>
            <person name="Morris R.M."/>
            <person name="Giovannoni S.J."/>
        </authorList>
    </citation>
    <scope>NUCLEOTIDE SEQUENCE [LARGE SCALE GENOMIC DNA]</scope>
    <source>
        <strain evidence="4 5">HTCC2155</strain>
    </source>
</reference>
<dbReference type="STRING" id="313628.LNTAR_06819"/>